<dbReference type="CDD" id="cd07411">
    <property type="entry name" value="MPP_SoxB_N"/>
    <property type="match status" value="1"/>
</dbReference>
<dbReference type="Gene3D" id="3.90.780.10">
    <property type="entry name" value="5'-Nucleotidase, C-terminal domain"/>
    <property type="match status" value="1"/>
</dbReference>
<dbReference type="InterPro" id="IPR030998">
    <property type="entry name" value="Thiosulf_SoxB"/>
</dbReference>
<dbReference type="PROSITE" id="PS51318">
    <property type="entry name" value="TAT"/>
    <property type="match status" value="1"/>
</dbReference>
<dbReference type="InterPro" id="IPR036907">
    <property type="entry name" value="5'-Nucleotdase_C_sf"/>
</dbReference>
<dbReference type="Gene3D" id="3.60.21.10">
    <property type="match status" value="1"/>
</dbReference>
<dbReference type="GO" id="GO:0016787">
    <property type="term" value="F:hydrolase activity"/>
    <property type="evidence" value="ECO:0007669"/>
    <property type="project" value="UniProtKB-KW"/>
</dbReference>
<dbReference type="PRINTS" id="PR01607">
    <property type="entry name" value="APYRASEFAMLY"/>
</dbReference>
<comment type="similarity">
    <text evidence="1">Belongs to the 5'-nucleotidase family.</text>
</comment>
<name>A0A5E4T327_9BURK</name>
<dbReference type="SUPFAM" id="SSF55816">
    <property type="entry name" value="5'-nucleotidase (syn. UDP-sugar hydrolase), C-terminal domain"/>
    <property type="match status" value="1"/>
</dbReference>
<keyword evidence="1" id="KW-0547">Nucleotide-binding</keyword>
<dbReference type="InterPro" id="IPR006311">
    <property type="entry name" value="TAT_signal"/>
</dbReference>
<dbReference type="GO" id="GO:0030288">
    <property type="term" value="C:outer membrane-bounded periplasmic space"/>
    <property type="evidence" value="ECO:0007669"/>
    <property type="project" value="TreeGrafter"/>
</dbReference>
<evidence type="ECO:0000256" key="1">
    <source>
        <dbReference type="RuleBase" id="RU362119"/>
    </source>
</evidence>
<gene>
    <name evidence="3" type="ORF">PCO31110_01191</name>
</gene>
<dbReference type="InterPro" id="IPR006179">
    <property type="entry name" value="5_nucleotidase/apyrase"/>
</dbReference>
<dbReference type="EMBL" id="CABPSJ010000001">
    <property type="protein sequence ID" value="VVD82205.1"/>
    <property type="molecule type" value="Genomic_DNA"/>
</dbReference>
<dbReference type="Gene3D" id="6.10.140.570">
    <property type="match status" value="1"/>
</dbReference>
<dbReference type="RefSeq" id="WP_150689835.1">
    <property type="nucleotide sequence ID" value="NZ_CABPSJ010000001.1"/>
</dbReference>
<proteinExistence type="inferred from homology"/>
<dbReference type="GO" id="GO:0000166">
    <property type="term" value="F:nucleotide binding"/>
    <property type="evidence" value="ECO:0007669"/>
    <property type="project" value="UniProtKB-KW"/>
</dbReference>
<evidence type="ECO:0000313" key="3">
    <source>
        <dbReference type="EMBL" id="VVD82205.1"/>
    </source>
</evidence>
<dbReference type="InterPro" id="IPR029052">
    <property type="entry name" value="Metallo-depent_PP-like"/>
</dbReference>
<dbReference type="OrthoDB" id="9803927at2"/>
<dbReference type="PANTHER" id="PTHR11575">
    <property type="entry name" value="5'-NUCLEOTIDASE-RELATED"/>
    <property type="match status" value="1"/>
</dbReference>
<sequence>MNRREFMQVLAVAAAGGMALSHHETAAAKAAAAFYDLPTFGNVHLLHFTDCHAQLLPIYFREPSVNLGIGEQANKPPHLVGEAFLKAYGLRPGTPEAYAFTYLDFAAATRTYGKVGGFAHLATLVKRMKASRPGALLLDGGDTWQGSGTAMWTKGQDMVDATLALGVDVMTAHWEFTYGADRVKSVVEEQLKGKIDFVAQNVQTNDFGDPVFAPYTIRTMNGVPVAIIGQAFPYTPIANPRYFVPDWTFGIQEARLQSMVNEVRGKGAQVVVVLSHNGMDVDLKLASRVRGIDAIMGGHTHDGVPKPVVVENAGGKTLVTNAGSNGKFLAVLDFDVKGGKPVDFRYKLLPVFANLLPADAQMQALIERVRAPFAAKLAEPLAVTEGVLYRRGNFNGTFDQLLLDAVMAEKDAEIGFSPGFRWGTSLLPGATITMEQLLDQTAVTYPYTTLTPMTGETIKTVLEDVADNLFNPDPYYQQGGDMVRVGGMDYTIDPMAPMGQRITDMRLNGKLIEAGKTYKVAGWAPVAEGAQGEPVWDVVARYLRAQKTVVAKAPKVPSIRGMKGNLGAA</sequence>
<accession>A0A5E4T327</accession>
<dbReference type="InterPro" id="IPR008334">
    <property type="entry name" value="5'-Nucleotdase_C"/>
</dbReference>
<feature type="domain" description="5'-Nucleotidase C-terminal" evidence="2">
    <location>
        <begin position="396"/>
        <end position="532"/>
    </location>
</feature>
<organism evidence="3 4">
    <name type="scientific">Pandoraea communis</name>
    <dbReference type="NCBI Taxonomy" id="2508297"/>
    <lineage>
        <taxon>Bacteria</taxon>
        <taxon>Pseudomonadati</taxon>
        <taxon>Pseudomonadota</taxon>
        <taxon>Betaproteobacteria</taxon>
        <taxon>Burkholderiales</taxon>
        <taxon>Burkholderiaceae</taxon>
        <taxon>Pandoraea</taxon>
    </lineage>
</organism>
<evidence type="ECO:0000313" key="4">
    <source>
        <dbReference type="Proteomes" id="UP000337189"/>
    </source>
</evidence>
<protein>
    <submittedName>
        <fullName evidence="3">5'-nucleotidase</fullName>
    </submittedName>
</protein>
<dbReference type="PANTHER" id="PTHR11575:SF42">
    <property type="entry name" value="SULFUR OXIDATION PROTEIN SOXB"/>
    <property type="match status" value="1"/>
</dbReference>
<dbReference type="Proteomes" id="UP000337189">
    <property type="component" value="Unassembled WGS sequence"/>
</dbReference>
<reference evidence="3 4" key="1">
    <citation type="submission" date="2019-08" db="EMBL/GenBank/DDBJ databases">
        <authorList>
            <person name="Peeters C."/>
        </authorList>
    </citation>
    <scope>NUCLEOTIDE SEQUENCE [LARGE SCALE GENOMIC DNA]</scope>
    <source>
        <strain evidence="3 4">LMG 31110</strain>
    </source>
</reference>
<dbReference type="Pfam" id="PF02872">
    <property type="entry name" value="5_nucleotid_C"/>
    <property type="match status" value="1"/>
</dbReference>
<dbReference type="SUPFAM" id="SSF56300">
    <property type="entry name" value="Metallo-dependent phosphatases"/>
    <property type="match status" value="1"/>
</dbReference>
<dbReference type="InterPro" id="IPR041829">
    <property type="entry name" value="SoxB_N"/>
</dbReference>
<dbReference type="GO" id="GO:0009166">
    <property type="term" value="P:nucleotide catabolic process"/>
    <property type="evidence" value="ECO:0007669"/>
    <property type="project" value="InterPro"/>
</dbReference>
<dbReference type="NCBIfam" id="TIGR04486">
    <property type="entry name" value="thiosulf_SoxB"/>
    <property type="match status" value="1"/>
</dbReference>
<dbReference type="AlphaFoldDB" id="A0A5E4T327"/>
<keyword evidence="1" id="KW-0378">Hydrolase</keyword>
<evidence type="ECO:0000259" key="2">
    <source>
        <dbReference type="Pfam" id="PF02872"/>
    </source>
</evidence>